<accession>A0ABP0WL31</accession>
<dbReference type="Gene3D" id="3.40.50.300">
    <property type="entry name" value="P-loop containing nucleotide triphosphate hydrolases"/>
    <property type="match status" value="1"/>
</dbReference>
<reference evidence="2" key="1">
    <citation type="submission" date="2024-02" db="EMBL/GenBank/DDBJ databases">
        <authorList>
            <consortium name="ELIXIR-Norway"/>
            <consortium name="Elixir Norway"/>
        </authorList>
    </citation>
    <scope>NUCLEOTIDE SEQUENCE</scope>
</reference>
<dbReference type="Pfam" id="PF01926">
    <property type="entry name" value="MMR_HSR1"/>
    <property type="match status" value="1"/>
</dbReference>
<organism evidence="2 3">
    <name type="scientific">Sphagnum jensenii</name>
    <dbReference type="NCBI Taxonomy" id="128206"/>
    <lineage>
        <taxon>Eukaryota</taxon>
        <taxon>Viridiplantae</taxon>
        <taxon>Streptophyta</taxon>
        <taxon>Embryophyta</taxon>
        <taxon>Bryophyta</taxon>
        <taxon>Sphagnophytina</taxon>
        <taxon>Sphagnopsida</taxon>
        <taxon>Sphagnales</taxon>
        <taxon>Sphagnaceae</taxon>
        <taxon>Sphagnum</taxon>
    </lineage>
</organism>
<dbReference type="Proteomes" id="UP001497444">
    <property type="component" value="Chromosome 19"/>
</dbReference>
<dbReference type="InterPro" id="IPR006073">
    <property type="entry name" value="GTP-bd"/>
</dbReference>
<dbReference type="EMBL" id="OZ020114">
    <property type="protein sequence ID" value="CAK9267577.1"/>
    <property type="molecule type" value="Genomic_DNA"/>
</dbReference>
<evidence type="ECO:0000313" key="2">
    <source>
        <dbReference type="EMBL" id="CAK9267577.1"/>
    </source>
</evidence>
<evidence type="ECO:0000259" key="1">
    <source>
        <dbReference type="Pfam" id="PF01926"/>
    </source>
</evidence>
<gene>
    <name evidence="2" type="ORF">CSSPJE1EN1_LOCUS13055</name>
</gene>
<name>A0ABP0WL31_9BRYO</name>
<keyword evidence="3" id="KW-1185">Reference proteome</keyword>
<dbReference type="SUPFAM" id="SSF52540">
    <property type="entry name" value="P-loop containing nucleoside triphosphate hydrolases"/>
    <property type="match status" value="1"/>
</dbReference>
<proteinExistence type="predicted"/>
<sequence>MAVEKGRIVLVGRTGAGKSTLVNMLVNGNLNPPHLAEMGNGLHGTTKICETFVGGRGWTVIDTMGFGEPDTGSVSNTNAQKLVIDFLKKVKGRYSHIIFVIEKGRFDLVTEIIWKTFLQIFKGGERNFVVLFTKTDDEWLQENLEQIKTEFPECKQFQYVDFPEIDDDPEFEKENSEIRMSERDRLESELTRMFAGSWVEPDIFRMGDAEIEKKAENILVYIAKLIKSMLQKYGAKALQNSVTIFVAVVELVTVFAGGF</sequence>
<evidence type="ECO:0000313" key="3">
    <source>
        <dbReference type="Proteomes" id="UP001497444"/>
    </source>
</evidence>
<feature type="domain" description="G" evidence="1">
    <location>
        <begin position="7"/>
        <end position="111"/>
    </location>
</feature>
<dbReference type="InterPro" id="IPR027417">
    <property type="entry name" value="P-loop_NTPase"/>
</dbReference>
<protein>
    <recommendedName>
        <fullName evidence="1">G domain-containing protein</fullName>
    </recommendedName>
</protein>